<dbReference type="OrthoDB" id="66095at2759"/>
<evidence type="ECO:0000313" key="3">
    <source>
        <dbReference type="Proteomes" id="UP000541558"/>
    </source>
</evidence>
<dbReference type="AlphaFoldDB" id="A0A8H5CEQ3"/>
<sequence>MRDLILTMIGAETEPTSEENIYLQSARVPRGARVRRVTFRVRSCDQGKSNNAECRGTYKGTSSWFEVGIVEAPQELVVSNNEPDLSSNQSHSRRWFLQSNIHGARYRKLHEVVWSVCDQVPDPSPTLDESDSTAVKNAPNPDPNRESTGSGSGRGFLENLNLHSGSSISLYAQAKYPGWENHVFSAEIEMACFL</sequence>
<feature type="region of interest" description="Disordered" evidence="1">
    <location>
        <begin position="123"/>
        <end position="156"/>
    </location>
</feature>
<protein>
    <submittedName>
        <fullName evidence="2">Uncharacterized protein</fullName>
    </submittedName>
</protein>
<dbReference type="Proteomes" id="UP000541558">
    <property type="component" value="Unassembled WGS sequence"/>
</dbReference>
<accession>A0A8H5CEQ3</accession>
<organism evidence="2 3">
    <name type="scientific">Ephemerocybe angulata</name>
    <dbReference type="NCBI Taxonomy" id="980116"/>
    <lineage>
        <taxon>Eukaryota</taxon>
        <taxon>Fungi</taxon>
        <taxon>Dikarya</taxon>
        <taxon>Basidiomycota</taxon>
        <taxon>Agaricomycotina</taxon>
        <taxon>Agaricomycetes</taxon>
        <taxon>Agaricomycetidae</taxon>
        <taxon>Agaricales</taxon>
        <taxon>Agaricineae</taxon>
        <taxon>Psathyrellaceae</taxon>
        <taxon>Ephemerocybe</taxon>
    </lineage>
</organism>
<dbReference type="EMBL" id="JAACJK010000006">
    <property type="protein sequence ID" value="KAF5339721.1"/>
    <property type="molecule type" value="Genomic_DNA"/>
</dbReference>
<reference evidence="2 3" key="1">
    <citation type="journal article" date="2020" name="ISME J.">
        <title>Uncovering the hidden diversity of litter-decomposition mechanisms in mushroom-forming fungi.</title>
        <authorList>
            <person name="Floudas D."/>
            <person name="Bentzer J."/>
            <person name="Ahren D."/>
            <person name="Johansson T."/>
            <person name="Persson P."/>
            <person name="Tunlid A."/>
        </authorList>
    </citation>
    <scope>NUCLEOTIDE SEQUENCE [LARGE SCALE GENOMIC DNA]</scope>
    <source>
        <strain evidence="2 3">CBS 175.51</strain>
    </source>
</reference>
<comment type="caution">
    <text evidence="2">The sequence shown here is derived from an EMBL/GenBank/DDBJ whole genome shotgun (WGS) entry which is preliminary data.</text>
</comment>
<evidence type="ECO:0000256" key="1">
    <source>
        <dbReference type="SAM" id="MobiDB-lite"/>
    </source>
</evidence>
<gene>
    <name evidence="2" type="ORF">D9611_009083</name>
</gene>
<keyword evidence="3" id="KW-1185">Reference proteome</keyword>
<name>A0A8H5CEQ3_9AGAR</name>
<proteinExistence type="predicted"/>
<evidence type="ECO:0000313" key="2">
    <source>
        <dbReference type="EMBL" id="KAF5339721.1"/>
    </source>
</evidence>